<dbReference type="SUPFAM" id="SSF50182">
    <property type="entry name" value="Sm-like ribonucleoproteins"/>
    <property type="match status" value="1"/>
</dbReference>
<dbReference type="Pfam" id="PF21082">
    <property type="entry name" value="MS_channel_3rd"/>
    <property type="match status" value="1"/>
</dbReference>
<evidence type="ECO:0000259" key="9">
    <source>
        <dbReference type="Pfam" id="PF21082"/>
    </source>
</evidence>
<dbReference type="SUPFAM" id="SSF82861">
    <property type="entry name" value="Mechanosensitive channel protein MscS (YggB), transmembrane region"/>
    <property type="match status" value="1"/>
</dbReference>
<keyword evidence="4 7" id="KW-0812">Transmembrane</keyword>
<dbReference type="RefSeq" id="WP_349214129.1">
    <property type="nucleotide sequence ID" value="NZ_JBBMFA010000023.1"/>
</dbReference>
<evidence type="ECO:0000256" key="1">
    <source>
        <dbReference type="ARBA" id="ARBA00004651"/>
    </source>
</evidence>
<comment type="caution">
    <text evidence="10">The sequence shown here is derived from an EMBL/GenBank/DDBJ whole genome shotgun (WGS) entry which is preliminary data.</text>
</comment>
<organism evidence="10 11">
    <name type="scientific">Ruthenibacterium intestinale</name>
    <dbReference type="NCBI Taxonomy" id="3133163"/>
    <lineage>
        <taxon>Bacteria</taxon>
        <taxon>Bacillati</taxon>
        <taxon>Bacillota</taxon>
        <taxon>Clostridia</taxon>
        <taxon>Eubacteriales</taxon>
        <taxon>Oscillospiraceae</taxon>
        <taxon>Ruthenibacterium</taxon>
    </lineage>
</organism>
<dbReference type="InterPro" id="IPR010920">
    <property type="entry name" value="LSM_dom_sf"/>
</dbReference>
<dbReference type="InterPro" id="IPR045042">
    <property type="entry name" value="YnaI-like"/>
</dbReference>
<evidence type="ECO:0000256" key="7">
    <source>
        <dbReference type="SAM" id="Phobius"/>
    </source>
</evidence>
<gene>
    <name evidence="10" type="ORF">WMO24_00635</name>
</gene>
<feature type="domain" description="Mechanosensitive ion channel MscS C-terminal" evidence="9">
    <location>
        <begin position="258"/>
        <end position="339"/>
    </location>
</feature>
<accession>A0ABV1GAZ9</accession>
<feature type="transmembrane region" description="Helical" evidence="7">
    <location>
        <begin position="59"/>
        <end position="78"/>
    </location>
</feature>
<proteinExistence type="inferred from homology"/>
<dbReference type="InterPro" id="IPR049278">
    <property type="entry name" value="MS_channel_C"/>
</dbReference>
<evidence type="ECO:0000259" key="8">
    <source>
        <dbReference type="Pfam" id="PF00924"/>
    </source>
</evidence>
<comment type="similarity">
    <text evidence="2">Belongs to the MscS (TC 1.A.23) family.</text>
</comment>
<feature type="domain" description="Mechanosensitive ion channel MscS" evidence="8">
    <location>
        <begin position="180"/>
        <end position="247"/>
    </location>
</feature>
<keyword evidence="11" id="KW-1185">Reference proteome</keyword>
<dbReference type="InterPro" id="IPR006685">
    <property type="entry name" value="MscS_channel_2nd"/>
</dbReference>
<evidence type="ECO:0000256" key="3">
    <source>
        <dbReference type="ARBA" id="ARBA00022475"/>
    </source>
</evidence>
<evidence type="ECO:0000313" key="10">
    <source>
        <dbReference type="EMBL" id="MEQ2518954.1"/>
    </source>
</evidence>
<keyword evidence="5 7" id="KW-1133">Transmembrane helix</keyword>
<name>A0ABV1GAZ9_9FIRM</name>
<feature type="transmembrane region" description="Helical" evidence="7">
    <location>
        <begin position="139"/>
        <end position="158"/>
    </location>
</feature>
<comment type="subcellular location">
    <subcellularLocation>
        <location evidence="1">Cell membrane</location>
        <topology evidence="1">Multi-pass membrane protein</topology>
    </subcellularLocation>
</comment>
<keyword evidence="6 7" id="KW-0472">Membrane</keyword>
<dbReference type="PANTHER" id="PTHR43634:SF2">
    <property type="entry name" value="LOW CONDUCTANCE MECHANOSENSITIVE CHANNEL YNAI"/>
    <property type="match status" value="1"/>
</dbReference>
<feature type="transmembrane region" description="Helical" evidence="7">
    <location>
        <begin position="98"/>
        <end position="118"/>
    </location>
</feature>
<evidence type="ECO:0000256" key="6">
    <source>
        <dbReference type="ARBA" id="ARBA00023136"/>
    </source>
</evidence>
<feature type="transmembrane region" description="Helical" evidence="7">
    <location>
        <begin position="12"/>
        <end position="38"/>
    </location>
</feature>
<dbReference type="Gene3D" id="3.30.70.100">
    <property type="match status" value="1"/>
</dbReference>
<dbReference type="SUPFAM" id="SSF82689">
    <property type="entry name" value="Mechanosensitive channel protein MscS (YggB), C-terminal domain"/>
    <property type="match status" value="1"/>
</dbReference>
<evidence type="ECO:0000313" key="11">
    <source>
        <dbReference type="Proteomes" id="UP001477672"/>
    </source>
</evidence>
<dbReference type="InterPro" id="IPR011014">
    <property type="entry name" value="MscS_channel_TM-2"/>
</dbReference>
<dbReference type="Gene3D" id="2.30.30.60">
    <property type="match status" value="1"/>
</dbReference>
<evidence type="ECO:0000256" key="2">
    <source>
        <dbReference type="ARBA" id="ARBA00008017"/>
    </source>
</evidence>
<dbReference type="InterPro" id="IPR023408">
    <property type="entry name" value="MscS_beta-dom_sf"/>
</dbReference>
<feature type="transmembrane region" description="Helical" evidence="7">
    <location>
        <begin position="164"/>
        <end position="192"/>
    </location>
</feature>
<keyword evidence="3" id="KW-1003">Cell membrane</keyword>
<sequence length="356" mass="39412">MDNTIELELRDFLFAGGILFLFTAGAFAVRFLAFPFFIRLSQKLSRPNIELIQRSFQKPIFFLILLLGVYFCLTLLPFELLKSGAIPELLKKLCTVGSILLLTWGFFSSCQVVPRFIHGFGMKFDFGTGKALVNFITRLCQAVVVLISATMVLGAIGYDINGVLAGLGLGGLTFALAGQDLAGNFFGGLVIVAEQPMEIGDWISTPDVEGSVEDITLRSTKIRTLDGALTIVPNSKLTSTPITNWTRMNMRLCQFKLGLLYSTPKEVLTVVMEDIRTLLKENPAVNEDTVQVRLLDFAPSSIDITVIYYTKCTAIKDYRAAKEEINLQIMGILEQRGAQLAYPSQSIYFSTPLKNN</sequence>
<protein>
    <submittedName>
        <fullName evidence="10">Mechanosensitive ion channel family protein</fullName>
    </submittedName>
</protein>
<dbReference type="EMBL" id="JBBMFA010000023">
    <property type="protein sequence ID" value="MEQ2518954.1"/>
    <property type="molecule type" value="Genomic_DNA"/>
</dbReference>
<dbReference type="Proteomes" id="UP001477672">
    <property type="component" value="Unassembled WGS sequence"/>
</dbReference>
<dbReference type="PANTHER" id="PTHR43634">
    <property type="entry name" value="OW CONDUCTANCE MECHANOSENSITIVE CHANNEL"/>
    <property type="match status" value="1"/>
</dbReference>
<dbReference type="InterPro" id="IPR011066">
    <property type="entry name" value="MscS_channel_C_sf"/>
</dbReference>
<dbReference type="Pfam" id="PF00924">
    <property type="entry name" value="MS_channel_2nd"/>
    <property type="match status" value="1"/>
</dbReference>
<dbReference type="Gene3D" id="1.10.287.1260">
    <property type="match status" value="1"/>
</dbReference>
<reference evidence="10 11" key="1">
    <citation type="submission" date="2024-03" db="EMBL/GenBank/DDBJ databases">
        <title>Human intestinal bacterial collection.</title>
        <authorList>
            <person name="Pauvert C."/>
            <person name="Hitch T.C.A."/>
            <person name="Clavel T."/>
        </authorList>
    </citation>
    <scope>NUCLEOTIDE SEQUENCE [LARGE SCALE GENOMIC DNA]</scope>
    <source>
        <strain evidence="10 11">CLA-JM-H11</strain>
    </source>
</reference>
<evidence type="ECO:0000256" key="4">
    <source>
        <dbReference type="ARBA" id="ARBA00022692"/>
    </source>
</evidence>
<evidence type="ECO:0000256" key="5">
    <source>
        <dbReference type="ARBA" id="ARBA00022989"/>
    </source>
</evidence>